<feature type="transmembrane region" description="Helical" evidence="1">
    <location>
        <begin position="93"/>
        <end position="111"/>
    </location>
</feature>
<dbReference type="AlphaFoldDB" id="A0A5B9DCS0"/>
<protein>
    <submittedName>
        <fullName evidence="2">Uncharacterized protein</fullName>
    </submittedName>
</protein>
<keyword evidence="3" id="KW-1185">Reference proteome</keyword>
<dbReference type="KEGG" id="psyt:DSAG12_02931"/>
<keyword evidence="1" id="KW-0472">Membrane</keyword>
<organism evidence="2 3">
    <name type="scientific">Promethearchaeum syntrophicum</name>
    <dbReference type="NCBI Taxonomy" id="2594042"/>
    <lineage>
        <taxon>Archaea</taxon>
        <taxon>Promethearchaeati</taxon>
        <taxon>Promethearchaeota</taxon>
        <taxon>Promethearchaeia</taxon>
        <taxon>Promethearchaeales</taxon>
        <taxon>Promethearchaeaceae</taxon>
        <taxon>Promethearchaeum</taxon>
    </lineage>
</organism>
<reference evidence="2 3" key="2">
    <citation type="journal article" date="2024" name="Int. J. Syst. Evol. Microbiol.">
        <title>Promethearchaeum syntrophicum gen. nov., sp. nov., an anaerobic, obligately syntrophic archaeon, the first isolate of the lineage 'Asgard' archaea, and proposal of the new archaeal phylum Promethearchaeota phyl. nov. and kingdom Promethearchaeati regn. nov.</title>
        <authorList>
            <person name="Imachi H."/>
            <person name="Nobu M.K."/>
            <person name="Kato S."/>
            <person name="Takaki Y."/>
            <person name="Miyazaki M."/>
            <person name="Miyata M."/>
            <person name="Ogawara M."/>
            <person name="Saito Y."/>
            <person name="Sakai S."/>
            <person name="Tahara Y.O."/>
            <person name="Takano Y."/>
            <person name="Tasumi E."/>
            <person name="Uematsu K."/>
            <person name="Yoshimura T."/>
            <person name="Itoh T."/>
            <person name="Ohkuma M."/>
            <person name="Takai K."/>
        </authorList>
    </citation>
    <scope>NUCLEOTIDE SEQUENCE [LARGE SCALE GENOMIC DNA]</scope>
    <source>
        <strain evidence="2 3">MK-D1</strain>
    </source>
</reference>
<feature type="transmembrane region" description="Helical" evidence="1">
    <location>
        <begin position="252"/>
        <end position="271"/>
    </location>
</feature>
<feature type="transmembrane region" description="Helical" evidence="1">
    <location>
        <begin position="20"/>
        <end position="40"/>
    </location>
</feature>
<keyword evidence="1" id="KW-1133">Transmembrane helix</keyword>
<gene>
    <name evidence="2" type="ORF">DSAG12_02931</name>
</gene>
<keyword evidence="1" id="KW-0812">Transmembrane</keyword>
<accession>A0A5B9DCS0</accession>
<feature type="transmembrane region" description="Helical" evidence="1">
    <location>
        <begin position="225"/>
        <end position="246"/>
    </location>
</feature>
<dbReference type="RefSeq" id="WP_147664016.1">
    <property type="nucleotide sequence ID" value="NZ_CP042905.2"/>
</dbReference>
<feature type="transmembrane region" description="Helical" evidence="1">
    <location>
        <begin position="192"/>
        <end position="213"/>
    </location>
</feature>
<reference evidence="2 3" key="1">
    <citation type="journal article" date="2020" name="Nature">
        <title>Isolation of an archaeon at the prokaryote-eukaryote interface.</title>
        <authorList>
            <person name="Imachi H."/>
            <person name="Nobu M.K."/>
            <person name="Nakahara N."/>
            <person name="Morono Y."/>
            <person name="Ogawara M."/>
            <person name="Takaki Y."/>
            <person name="Takano Y."/>
            <person name="Uematsu K."/>
            <person name="Ikuta T."/>
            <person name="Ito M."/>
            <person name="Matsui Y."/>
            <person name="Miyazaki M."/>
            <person name="Murata K."/>
            <person name="Saito Y."/>
            <person name="Sakai S."/>
            <person name="Song C."/>
            <person name="Tasumi E."/>
            <person name="Yamanaka Y."/>
            <person name="Yamaguchi T."/>
            <person name="Kamagata Y."/>
            <person name="Tamaki H."/>
            <person name="Takai K."/>
        </authorList>
    </citation>
    <scope>NUCLEOTIDE SEQUENCE [LARGE SCALE GENOMIC DNA]</scope>
    <source>
        <strain evidence="2 3">MK-D1</strain>
    </source>
</reference>
<feature type="transmembrane region" description="Helical" evidence="1">
    <location>
        <begin position="60"/>
        <end position="81"/>
    </location>
</feature>
<dbReference type="GeneID" id="41330909"/>
<sequence length="283" mass="31284">MTEETKLTEETNISTKNDGLMGFISLIFGVGGIFLSYYFIFRYLGDILAAETDAAQECAATAPFFIPAFACIGIIGGILWLVAGVGYFQKMKWTYPVSVIAVIISLFASFWPNIPAMESKAAIPGPWFLIFFPNLLMYFYLVRSKGKVSRSKAWLGLLIGMAFILEFINGIAATTRMVNRLPDYGEASMYMLTMPTNMIASLLFGITVVGLFLSKRKDLVRTVGLGAAFLAIFSGFPLAFYSMFFANLDATFSMFIMGPVVSLLVGIVLLFPKMWNKIMGNNE</sequence>
<proteinExistence type="predicted"/>
<name>A0A5B9DCS0_9ARCH</name>
<dbReference type="Proteomes" id="UP000321408">
    <property type="component" value="Chromosome"/>
</dbReference>
<evidence type="ECO:0000256" key="1">
    <source>
        <dbReference type="SAM" id="Phobius"/>
    </source>
</evidence>
<feature type="transmembrane region" description="Helical" evidence="1">
    <location>
        <begin position="123"/>
        <end position="141"/>
    </location>
</feature>
<feature type="transmembrane region" description="Helical" evidence="1">
    <location>
        <begin position="153"/>
        <end position="172"/>
    </location>
</feature>
<evidence type="ECO:0000313" key="3">
    <source>
        <dbReference type="Proteomes" id="UP000321408"/>
    </source>
</evidence>
<evidence type="ECO:0000313" key="2">
    <source>
        <dbReference type="EMBL" id="QEE17099.1"/>
    </source>
</evidence>
<dbReference type="EMBL" id="CP042905">
    <property type="protein sequence ID" value="QEE17099.1"/>
    <property type="molecule type" value="Genomic_DNA"/>
</dbReference>